<dbReference type="InterPro" id="IPR018114">
    <property type="entry name" value="TRYPSIN_HIS"/>
</dbReference>
<evidence type="ECO:0000256" key="2">
    <source>
        <dbReference type="ARBA" id="ARBA00023157"/>
    </source>
</evidence>
<evidence type="ECO:0000256" key="1">
    <source>
        <dbReference type="ARBA" id="ARBA00009228"/>
    </source>
</evidence>
<dbReference type="GeneTree" id="ENSGT01150000288354"/>
<dbReference type="PROSITE" id="PS00134">
    <property type="entry name" value="TRYPSIN_HIS"/>
    <property type="match status" value="1"/>
</dbReference>
<sequence length="89" mass="9525">MQIACRLWGLATVLPGSCGHRRVAASNRTMAQGKIVGGSKAWPGAWPWLVSVRLNGDLMCGGVLVADTWVLTAAHCFTGHYLGIHSSRH</sequence>
<evidence type="ECO:0000313" key="4">
    <source>
        <dbReference type="Ensembl" id="ENSSMRP00000024112.1"/>
    </source>
</evidence>
<dbReference type="Gene3D" id="2.40.10.10">
    <property type="entry name" value="Trypsin-like serine proteases"/>
    <property type="match status" value="1"/>
</dbReference>
<dbReference type="Proteomes" id="UP000694421">
    <property type="component" value="Unplaced"/>
</dbReference>
<reference evidence="4" key="2">
    <citation type="submission" date="2025-09" db="UniProtKB">
        <authorList>
            <consortium name="Ensembl"/>
        </authorList>
    </citation>
    <scope>IDENTIFICATION</scope>
</reference>
<dbReference type="SUPFAM" id="SSF50494">
    <property type="entry name" value="Trypsin-like serine proteases"/>
    <property type="match status" value="1"/>
</dbReference>
<dbReference type="PANTHER" id="PTHR24252">
    <property type="entry name" value="ACROSIN-RELATED"/>
    <property type="match status" value="1"/>
</dbReference>
<dbReference type="OMA" id="TGHYLGI"/>
<dbReference type="InterPro" id="IPR043504">
    <property type="entry name" value="Peptidase_S1_PA_chymotrypsin"/>
</dbReference>
<dbReference type="GO" id="GO:0006508">
    <property type="term" value="P:proteolysis"/>
    <property type="evidence" value="ECO:0007669"/>
    <property type="project" value="InterPro"/>
</dbReference>
<keyword evidence="5" id="KW-1185">Reference proteome</keyword>
<dbReference type="InterPro" id="IPR009003">
    <property type="entry name" value="Peptidase_S1_PA"/>
</dbReference>
<protein>
    <recommendedName>
        <fullName evidence="3">Peptidase S1 domain-containing protein</fullName>
    </recommendedName>
</protein>
<dbReference type="InterPro" id="IPR001254">
    <property type="entry name" value="Trypsin_dom"/>
</dbReference>
<dbReference type="Pfam" id="PF00089">
    <property type="entry name" value="Trypsin"/>
    <property type="match status" value="1"/>
</dbReference>
<reference evidence="4" key="1">
    <citation type="submission" date="2025-08" db="UniProtKB">
        <authorList>
            <consortium name="Ensembl"/>
        </authorList>
    </citation>
    <scope>IDENTIFICATION</scope>
</reference>
<evidence type="ECO:0000259" key="3">
    <source>
        <dbReference type="PROSITE" id="PS50240"/>
    </source>
</evidence>
<dbReference type="GO" id="GO:0004252">
    <property type="term" value="F:serine-type endopeptidase activity"/>
    <property type="evidence" value="ECO:0007669"/>
    <property type="project" value="InterPro"/>
</dbReference>
<dbReference type="Ensembl" id="ENSSMRT00000028258.1">
    <property type="protein sequence ID" value="ENSSMRP00000024112.1"/>
    <property type="gene ID" value="ENSSMRG00000018715.1"/>
</dbReference>
<evidence type="ECO:0000313" key="5">
    <source>
        <dbReference type="Proteomes" id="UP000694421"/>
    </source>
</evidence>
<feature type="domain" description="Peptidase S1" evidence="3">
    <location>
        <begin position="35"/>
        <end position="89"/>
    </location>
</feature>
<accession>A0A8D0DZV5</accession>
<dbReference type="AlphaFoldDB" id="A0A8D0DZV5"/>
<name>A0A8D0DZV5_SALMN</name>
<proteinExistence type="inferred from homology"/>
<keyword evidence="2" id="KW-1015">Disulfide bond</keyword>
<comment type="similarity">
    <text evidence="1">Belongs to the peptidase S1 family. Snake venom subfamily.</text>
</comment>
<organism evidence="4 5">
    <name type="scientific">Salvator merianae</name>
    <name type="common">Argentine black and white tegu</name>
    <name type="synonym">Tupinambis merianae</name>
    <dbReference type="NCBI Taxonomy" id="96440"/>
    <lineage>
        <taxon>Eukaryota</taxon>
        <taxon>Metazoa</taxon>
        <taxon>Chordata</taxon>
        <taxon>Craniata</taxon>
        <taxon>Vertebrata</taxon>
        <taxon>Euteleostomi</taxon>
        <taxon>Lepidosauria</taxon>
        <taxon>Squamata</taxon>
        <taxon>Bifurcata</taxon>
        <taxon>Unidentata</taxon>
        <taxon>Episquamata</taxon>
        <taxon>Laterata</taxon>
        <taxon>Teiioidea</taxon>
        <taxon>Teiidae</taxon>
        <taxon>Salvator</taxon>
    </lineage>
</organism>
<dbReference type="PANTHER" id="PTHR24252:SF10">
    <property type="entry name" value="SERINE PROTEASE 56"/>
    <property type="match status" value="1"/>
</dbReference>
<dbReference type="PROSITE" id="PS50240">
    <property type="entry name" value="TRYPSIN_DOM"/>
    <property type="match status" value="1"/>
</dbReference>